<sequence length="1321" mass="147100">MSGRIIIIHPKVPDELMKYRKTEASCSEESRVHAVSARSVSRVRKKPLKNSPPNFAMAQSVGPSYFYEDEVYRVGKSGDVEFGMVTENGEMYSSSDEEDMHADKVLPGHVCVSWYPKGKEEVLPEAKKWYFGVVVFDLNWDVGINGIIIMHRQVKLSARSLMPGDVVRRLIAGKDTQRGYCRSVKVKAAVQVIGTKKVIPHVSASDLVPVQKLTPEVAVYLDTWIGVIRDMKYRLHLKFADNSTCEVDSTLIMEHFEDIRRGFDSFSSADTFYPGQKLRGPMRFLKSAEWSYCSDDMKRAKDRKYVTVVVTEVNPASMVVQWQWQTPECPLETPPENIEWQKNPPPDTVKGETLKRVKTLNLFESCTVQLGDVSYYTPKSGDVFLEKVTWRKTLPACDVIQSLPVKLDVKERNEPSKEDSQKTVTVEKESSKAQTESMDTAKPEIAAADAEKNNNSVQKGNSVASLGGTNKRALPRLSTKALRKKKLKKARPPSVPPPSIVQSLASKVVVETVHTNAQVDVVWQDGTYEEGISSVELYPIHHLDDHEFFPGDFVIKADSSDPRTYGVIQKMDHAERVAVVKWFEAYSYAGEQKPTELEEAEMSVFDIKDHPDFRFRPGTIVIRVANLAGQSCGAGQIMDNYPDGQARVWWANSTVTACWPQDLFRLGEYDSDEGEIWDDGGALSDNDDAEEDDDAASDSSWVTETEEELNESIAGPECCAHRYHTIGKLIDKIQSTLVKTRETIVASGSVSIENNGIANSPSVAKLVNNEQPSLTKKLLLIYKDCQYLDKMMGTKFFDVDDLKSWYKGKEGVPSKSRRMIEQISRMFDVPTDGKWALRRLSAEYSDFQLHPISPSSSDTKIRTSQSQTCISSTFSNDKIISKETETGQTTAETPNENEATVGGSNNSISIDDASASGGSNFLSYELCSIILNKLLKVHSEYQTRFGSGVIVSEEAAATVGESTEKDAATTDAVSNKENNSVETVESVRCTVDPVDTENNASVPSAATTELRPLPRPLIEDNGSIDEGPRSNFIMNDSVPDTHRYRLTSLQAQNQKNFMKAVHKEVALMRGSLPDGIFVKAFEDRMDLFSVMILGPEKTPYEDGIFFFDIQLPPAYPSSPPLVHYVSFCTDRLNPNLYEEGKVCVSLLGTWSGKGTEVWTSSSSILQLLVSIQGLILVPEPYYNEAGYDKQRGSQQGMENSRMYNEMVLIKLVQSMTRMLVNPPAPWEKDAVNHIQKYGPRMIERYQKWLAASESNDFDKQPPGALPDFPLLPVSKGFSITLKKTLDNFAKLCATKQSSSLNQSSSSLTTPPTSTNDSAPCP</sequence>
<dbReference type="STRING" id="48709.A0A1D2N070"/>
<dbReference type="InterPro" id="IPR057735">
    <property type="entry name" value="UBE2O-like_tSH3-B"/>
</dbReference>
<dbReference type="SUPFAM" id="SSF54495">
    <property type="entry name" value="UBC-like"/>
    <property type="match status" value="1"/>
</dbReference>
<feature type="compositionally biased region" description="Low complexity" evidence="3">
    <location>
        <begin position="1296"/>
        <end position="1315"/>
    </location>
</feature>
<reference evidence="5 6" key="1">
    <citation type="journal article" date="2016" name="Genome Biol. Evol.">
        <title>Gene Family Evolution Reflects Adaptation to Soil Environmental Stressors in the Genome of the Collembolan Orchesella cincta.</title>
        <authorList>
            <person name="Faddeeva-Vakhrusheva A."/>
            <person name="Derks M.F."/>
            <person name="Anvar S.Y."/>
            <person name="Agamennone V."/>
            <person name="Suring W."/>
            <person name="Smit S."/>
            <person name="van Straalen N.M."/>
            <person name="Roelofs D."/>
        </authorList>
    </citation>
    <scope>NUCLEOTIDE SEQUENCE [LARGE SCALE GENOMIC DNA]</scope>
    <source>
        <tissue evidence="5">Mixed pool</tissue>
    </source>
</reference>
<dbReference type="PROSITE" id="PS50127">
    <property type="entry name" value="UBC_2"/>
    <property type="match status" value="1"/>
</dbReference>
<accession>A0A1D2N070</accession>
<dbReference type="PANTHER" id="PTHR46116:SF15">
    <property type="entry name" value="(E3-INDEPENDENT) E2 UBIQUITIN-CONJUGATING ENZYME"/>
    <property type="match status" value="1"/>
</dbReference>
<evidence type="ECO:0000313" key="6">
    <source>
        <dbReference type="Proteomes" id="UP000094527"/>
    </source>
</evidence>
<feature type="compositionally biased region" description="Polar residues" evidence="3">
    <location>
        <begin position="971"/>
        <end position="983"/>
    </location>
</feature>
<dbReference type="Proteomes" id="UP000094527">
    <property type="component" value="Unassembled WGS sequence"/>
</dbReference>
<dbReference type="InterPro" id="IPR000608">
    <property type="entry name" value="UBC"/>
</dbReference>
<dbReference type="GO" id="GO:0061631">
    <property type="term" value="F:ubiquitin conjugating enzyme activity"/>
    <property type="evidence" value="ECO:0007669"/>
    <property type="project" value="TreeGrafter"/>
</dbReference>
<feature type="region of interest" description="Disordered" evidence="3">
    <location>
        <begin position="884"/>
        <end position="904"/>
    </location>
</feature>
<evidence type="ECO:0000256" key="2">
    <source>
        <dbReference type="ARBA" id="ARBA00022786"/>
    </source>
</evidence>
<comment type="caution">
    <text evidence="5">The sequence shown here is derived from an EMBL/GenBank/DDBJ whole genome shotgun (WGS) entry which is preliminary data.</text>
</comment>
<feature type="compositionally biased region" description="Acidic residues" evidence="3">
    <location>
        <begin position="685"/>
        <end position="696"/>
    </location>
</feature>
<dbReference type="Pfam" id="PF23044">
    <property type="entry name" value="SH3-C_UBE2O"/>
    <property type="match status" value="1"/>
</dbReference>
<dbReference type="OrthoDB" id="47801at2759"/>
<organism evidence="5 6">
    <name type="scientific">Orchesella cincta</name>
    <name type="common">Springtail</name>
    <name type="synonym">Podura cincta</name>
    <dbReference type="NCBI Taxonomy" id="48709"/>
    <lineage>
        <taxon>Eukaryota</taxon>
        <taxon>Metazoa</taxon>
        <taxon>Ecdysozoa</taxon>
        <taxon>Arthropoda</taxon>
        <taxon>Hexapoda</taxon>
        <taxon>Collembola</taxon>
        <taxon>Entomobryomorpha</taxon>
        <taxon>Entomobryoidea</taxon>
        <taxon>Orchesellidae</taxon>
        <taxon>Orchesellinae</taxon>
        <taxon>Orchesella</taxon>
    </lineage>
</organism>
<feature type="region of interest" description="Disordered" evidence="3">
    <location>
        <begin position="675"/>
        <end position="707"/>
    </location>
</feature>
<feature type="region of interest" description="Disordered" evidence="3">
    <location>
        <begin position="1012"/>
        <end position="1031"/>
    </location>
</feature>
<evidence type="ECO:0000313" key="5">
    <source>
        <dbReference type="EMBL" id="ODM98672.1"/>
    </source>
</evidence>
<dbReference type="PANTHER" id="PTHR46116">
    <property type="entry name" value="(E3-INDEPENDENT) E2 UBIQUITIN-CONJUGATING ENZYME"/>
    <property type="match status" value="1"/>
</dbReference>
<dbReference type="EMBL" id="LJIJ01000336">
    <property type="protein sequence ID" value="ODM98672.1"/>
    <property type="molecule type" value="Genomic_DNA"/>
</dbReference>
<dbReference type="InterPro" id="IPR057733">
    <property type="entry name" value="UBE2O-like_SH3-B"/>
</dbReference>
<protein>
    <submittedName>
        <fullName evidence="5">E2/E3 hybrid ubiquitin-protein ligase UBE2O</fullName>
    </submittedName>
</protein>
<keyword evidence="1" id="KW-0808">Transferase</keyword>
<dbReference type="SMART" id="SM00212">
    <property type="entry name" value="UBCc"/>
    <property type="match status" value="1"/>
</dbReference>
<dbReference type="OMA" id="WVKGFED"/>
<proteinExistence type="predicted"/>
<dbReference type="Pfam" id="PF00179">
    <property type="entry name" value="UQ_con"/>
    <property type="match status" value="1"/>
</dbReference>
<keyword evidence="6" id="KW-1185">Reference proteome</keyword>
<feature type="compositionally biased region" description="Polar residues" evidence="3">
    <location>
        <begin position="453"/>
        <end position="468"/>
    </location>
</feature>
<keyword evidence="5" id="KW-0436">Ligase</keyword>
<dbReference type="GO" id="GO:0016874">
    <property type="term" value="F:ligase activity"/>
    <property type="evidence" value="ECO:0007669"/>
    <property type="project" value="UniProtKB-KW"/>
</dbReference>
<feature type="region of interest" description="Disordered" evidence="3">
    <location>
        <begin position="1296"/>
        <end position="1321"/>
    </location>
</feature>
<evidence type="ECO:0000256" key="1">
    <source>
        <dbReference type="ARBA" id="ARBA00022679"/>
    </source>
</evidence>
<gene>
    <name evidence="5" type="ORF">Ocin01_08009</name>
</gene>
<feature type="region of interest" description="Disordered" evidence="3">
    <location>
        <begin position="411"/>
        <end position="471"/>
    </location>
</feature>
<dbReference type="Gene3D" id="3.10.110.10">
    <property type="entry name" value="Ubiquitin Conjugating Enzyme"/>
    <property type="match status" value="1"/>
</dbReference>
<feature type="compositionally biased region" description="Basic and acidic residues" evidence="3">
    <location>
        <begin position="411"/>
        <end position="431"/>
    </location>
</feature>
<evidence type="ECO:0000259" key="4">
    <source>
        <dbReference type="PROSITE" id="PS50127"/>
    </source>
</evidence>
<dbReference type="InterPro" id="IPR057734">
    <property type="entry name" value="UBE2O-like_SH3-C"/>
</dbReference>
<feature type="region of interest" description="Disordered" evidence="3">
    <location>
        <begin position="961"/>
        <end position="983"/>
    </location>
</feature>
<feature type="compositionally biased region" description="Low complexity" evidence="3">
    <location>
        <begin position="889"/>
        <end position="900"/>
    </location>
</feature>
<name>A0A1D2N070_ORCCI</name>
<keyword evidence="2" id="KW-0833">Ubl conjugation pathway</keyword>
<evidence type="ECO:0000256" key="3">
    <source>
        <dbReference type="SAM" id="MobiDB-lite"/>
    </source>
</evidence>
<dbReference type="Pfam" id="PF23046">
    <property type="entry name" value="tSH3-B_UBE2O"/>
    <property type="match status" value="1"/>
</dbReference>
<dbReference type="CDD" id="cd23837">
    <property type="entry name" value="UBCc_UBE2O"/>
    <property type="match status" value="1"/>
</dbReference>
<dbReference type="Pfam" id="PF23043">
    <property type="entry name" value="SH3-B_UBE2O"/>
    <property type="match status" value="1"/>
</dbReference>
<dbReference type="InterPro" id="IPR016135">
    <property type="entry name" value="UBQ-conjugating_enzyme/RWD"/>
</dbReference>
<feature type="domain" description="UBC core" evidence="4">
    <location>
        <begin position="1056"/>
        <end position="1216"/>
    </location>
</feature>